<organism evidence="3">
    <name type="scientific">bioreactor metagenome</name>
    <dbReference type="NCBI Taxonomy" id="1076179"/>
    <lineage>
        <taxon>unclassified sequences</taxon>
        <taxon>metagenomes</taxon>
        <taxon>ecological metagenomes</taxon>
    </lineage>
</organism>
<dbReference type="EC" id="5.1.1.7" evidence="3"/>
<keyword evidence="2 3" id="KW-0413">Isomerase</keyword>
<dbReference type="AlphaFoldDB" id="A0A645HZW1"/>
<dbReference type="PANTHER" id="PTHR31689:SF0">
    <property type="entry name" value="DIAMINOPIMELATE EPIMERASE"/>
    <property type="match status" value="1"/>
</dbReference>
<comment type="similarity">
    <text evidence="1">Belongs to the diaminopimelate epimerase family.</text>
</comment>
<dbReference type="GO" id="GO:0005829">
    <property type="term" value="C:cytosol"/>
    <property type="evidence" value="ECO:0007669"/>
    <property type="project" value="TreeGrafter"/>
</dbReference>
<dbReference type="PANTHER" id="PTHR31689">
    <property type="entry name" value="DIAMINOPIMELATE EPIMERASE, CHLOROPLASTIC"/>
    <property type="match status" value="1"/>
</dbReference>
<dbReference type="Pfam" id="PF01678">
    <property type="entry name" value="DAP_epimerase"/>
    <property type="match status" value="1"/>
</dbReference>
<comment type="caution">
    <text evidence="3">The sequence shown here is derived from an EMBL/GenBank/DDBJ whole genome shotgun (WGS) entry which is preliminary data.</text>
</comment>
<dbReference type="EMBL" id="VSSQ01103767">
    <property type="protein sequence ID" value="MPN44557.1"/>
    <property type="molecule type" value="Genomic_DNA"/>
</dbReference>
<dbReference type="Gene3D" id="3.10.310.10">
    <property type="entry name" value="Diaminopimelate Epimerase, Chain A, domain 1"/>
    <property type="match status" value="1"/>
</dbReference>
<dbReference type="GO" id="GO:0009089">
    <property type="term" value="P:lysine biosynthetic process via diaminopimelate"/>
    <property type="evidence" value="ECO:0007669"/>
    <property type="project" value="InterPro"/>
</dbReference>
<accession>A0A645HZW1</accession>
<dbReference type="NCBIfam" id="TIGR00652">
    <property type="entry name" value="DapF"/>
    <property type="match status" value="1"/>
</dbReference>
<protein>
    <submittedName>
        <fullName evidence="3">Diaminopimelate epimerase</fullName>
        <ecNumber evidence="3">5.1.1.7</ecNumber>
    </submittedName>
</protein>
<gene>
    <name evidence="3" type="primary">dapF_50</name>
    <name evidence="3" type="ORF">SDC9_192122</name>
</gene>
<reference evidence="3" key="1">
    <citation type="submission" date="2019-08" db="EMBL/GenBank/DDBJ databases">
        <authorList>
            <person name="Kucharzyk K."/>
            <person name="Murdoch R.W."/>
            <person name="Higgins S."/>
            <person name="Loffler F."/>
        </authorList>
    </citation>
    <scope>NUCLEOTIDE SEQUENCE</scope>
</reference>
<name>A0A645HZW1_9ZZZZ</name>
<dbReference type="InterPro" id="IPR001653">
    <property type="entry name" value="DAP_epimerase_DapF"/>
</dbReference>
<dbReference type="SUPFAM" id="SSF54506">
    <property type="entry name" value="Diaminopimelate epimerase-like"/>
    <property type="match status" value="1"/>
</dbReference>
<dbReference type="GO" id="GO:0008837">
    <property type="term" value="F:diaminopimelate epimerase activity"/>
    <property type="evidence" value="ECO:0007669"/>
    <property type="project" value="UniProtKB-EC"/>
</dbReference>
<sequence>MAGEGAICRLEPIEALGRTFIVSAVNTGVPHLVVFLENSLEEEDILLYGRALETHPAFPKKVNVNFAEVLDKDTLRVRTWERGCGRTLACGTGSCAAVVCAAEAGYTGRKARVELALGSLAIEWAQDGEIYMAGPAAYSFTGNA</sequence>
<proteinExistence type="inferred from homology"/>
<evidence type="ECO:0000313" key="3">
    <source>
        <dbReference type="EMBL" id="MPN44557.1"/>
    </source>
</evidence>
<evidence type="ECO:0000256" key="2">
    <source>
        <dbReference type="ARBA" id="ARBA00023235"/>
    </source>
</evidence>
<evidence type="ECO:0000256" key="1">
    <source>
        <dbReference type="ARBA" id="ARBA00010219"/>
    </source>
</evidence>